<dbReference type="OrthoDB" id="9808150at2"/>
<dbReference type="PROSITE" id="PS50052">
    <property type="entry name" value="GUANYLATE_KINASE_2"/>
    <property type="match status" value="1"/>
</dbReference>
<evidence type="ECO:0000259" key="12">
    <source>
        <dbReference type="PROSITE" id="PS50052"/>
    </source>
</evidence>
<dbReference type="Gene3D" id="3.30.63.10">
    <property type="entry name" value="Guanylate Kinase phosphate binding domain"/>
    <property type="match status" value="1"/>
</dbReference>
<evidence type="ECO:0000313" key="13">
    <source>
        <dbReference type="EMBL" id="EEZ62191.1"/>
    </source>
</evidence>
<feature type="domain" description="Guanylate kinase-like" evidence="12">
    <location>
        <begin position="4"/>
        <end position="182"/>
    </location>
</feature>
<dbReference type="eggNOG" id="COG0194">
    <property type="taxonomic scope" value="Bacteria"/>
</dbReference>
<dbReference type="STRING" id="649764.HMPREF0762_00283"/>
<dbReference type="Proteomes" id="UP000006001">
    <property type="component" value="Unassembled WGS sequence"/>
</dbReference>
<dbReference type="AlphaFoldDB" id="D0WEQ3"/>
<evidence type="ECO:0000313" key="14">
    <source>
        <dbReference type="Proteomes" id="UP000006001"/>
    </source>
</evidence>
<evidence type="ECO:0000256" key="1">
    <source>
        <dbReference type="ARBA" id="ARBA00003531"/>
    </source>
</evidence>
<dbReference type="CDD" id="cd00071">
    <property type="entry name" value="GMPK"/>
    <property type="match status" value="1"/>
</dbReference>
<keyword evidence="6 11" id="KW-0547">Nucleotide-binding</keyword>
<dbReference type="GO" id="GO:0005524">
    <property type="term" value="F:ATP binding"/>
    <property type="evidence" value="ECO:0007669"/>
    <property type="project" value="UniProtKB-UniRule"/>
</dbReference>
<name>D0WEQ3_SLAES</name>
<comment type="catalytic activity">
    <reaction evidence="10 11">
        <text>GMP + ATP = GDP + ADP</text>
        <dbReference type="Rhea" id="RHEA:20780"/>
        <dbReference type="ChEBI" id="CHEBI:30616"/>
        <dbReference type="ChEBI" id="CHEBI:58115"/>
        <dbReference type="ChEBI" id="CHEBI:58189"/>
        <dbReference type="ChEBI" id="CHEBI:456216"/>
        <dbReference type="EC" id="2.7.4.8"/>
    </reaction>
</comment>
<dbReference type="Pfam" id="PF00625">
    <property type="entry name" value="Guanylate_kin"/>
    <property type="match status" value="1"/>
</dbReference>
<keyword evidence="7 11" id="KW-0418">Kinase</keyword>
<accession>D0WEQ3</accession>
<comment type="function">
    <text evidence="1 11">Essential for recycling GMP and indirectly, cGMP.</text>
</comment>
<feature type="binding site" evidence="11">
    <location>
        <begin position="11"/>
        <end position="18"/>
    </location>
    <ligand>
        <name>ATP</name>
        <dbReference type="ChEBI" id="CHEBI:30616"/>
    </ligand>
</feature>
<evidence type="ECO:0000256" key="8">
    <source>
        <dbReference type="ARBA" id="ARBA00022840"/>
    </source>
</evidence>
<dbReference type="FunFam" id="3.30.63.10:FF:000002">
    <property type="entry name" value="Guanylate kinase 1"/>
    <property type="match status" value="1"/>
</dbReference>
<dbReference type="HAMAP" id="MF_00328">
    <property type="entry name" value="Guanylate_kinase"/>
    <property type="match status" value="1"/>
</dbReference>
<dbReference type="PANTHER" id="PTHR23117">
    <property type="entry name" value="GUANYLATE KINASE-RELATED"/>
    <property type="match status" value="1"/>
</dbReference>
<dbReference type="EC" id="2.7.4.8" evidence="3 11"/>
<dbReference type="PROSITE" id="PS00856">
    <property type="entry name" value="GUANYLATE_KINASE_1"/>
    <property type="match status" value="1"/>
</dbReference>
<evidence type="ECO:0000256" key="6">
    <source>
        <dbReference type="ARBA" id="ARBA00022741"/>
    </source>
</evidence>
<dbReference type="SMART" id="SM00072">
    <property type="entry name" value="GuKc"/>
    <property type="match status" value="1"/>
</dbReference>
<evidence type="ECO:0000256" key="2">
    <source>
        <dbReference type="ARBA" id="ARBA00005790"/>
    </source>
</evidence>
<dbReference type="InterPro" id="IPR027417">
    <property type="entry name" value="P-loop_NTPase"/>
</dbReference>
<keyword evidence="5 11" id="KW-0808">Transferase</keyword>
<keyword evidence="11" id="KW-0963">Cytoplasm</keyword>
<gene>
    <name evidence="11 13" type="primary">gmk</name>
    <name evidence="13" type="ORF">HMPREF0762_00283</name>
</gene>
<dbReference type="InterPro" id="IPR017665">
    <property type="entry name" value="Guanylate_kinase"/>
</dbReference>
<evidence type="ECO:0000256" key="7">
    <source>
        <dbReference type="ARBA" id="ARBA00022777"/>
    </source>
</evidence>
<evidence type="ECO:0000256" key="9">
    <source>
        <dbReference type="ARBA" id="ARBA00030128"/>
    </source>
</evidence>
<dbReference type="Gene3D" id="3.40.50.300">
    <property type="entry name" value="P-loop containing nucleotide triphosphate hydrolases"/>
    <property type="match status" value="1"/>
</dbReference>
<dbReference type="NCBIfam" id="TIGR03263">
    <property type="entry name" value="guanyl_kin"/>
    <property type="match status" value="1"/>
</dbReference>
<comment type="subcellular location">
    <subcellularLocation>
        <location evidence="11">Cytoplasm</location>
    </subcellularLocation>
</comment>
<protein>
    <recommendedName>
        <fullName evidence="4 11">Guanylate kinase</fullName>
        <ecNumber evidence="3 11">2.7.4.8</ecNumber>
    </recommendedName>
    <alternativeName>
        <fullName evidence="9 11">GMP kinase</fullName>
    </alternativeName>
</protein>
<keyword evidence="8 11" id="KW-0067">ATP-binding</keyword>
<dbReference type="HOGENOM" id="CLU_001715_1_2_11"/>
<evidence type="ECO:0000256" key="11">
    <source>
        <dbReference type="HAMAP-Rule" id="MF_00328"/>
    </source>
</evidence>
<dbReference type="EMBL" id="ACUX02000004">
    <property type="protein sequence ID" value="EEZ62191.1"/>
    <property type="molecule type" value="Genomic_DNA"/>
</dbReference>
<comment type="caution">
    <text evidence="13">The sequence shown here is derived from an EMBL/GenBank/DDBJ whole genome shotgun (WGS) entry which is preliminary data.</text>
</comment>
<dbReference type="GeneID" id="85006942"/>
<dbReference type="SUPFAM" id="SSF52540">
    <property type="entry name" value="P-loop containing nucleoside triphosphate hydrolases"/>
    <property type="match status" value="1"/>
</dbReference>
<evidence type="ECO:0000256" key="4">
    <source>
        <dbReference type="ARBA" id="ARBA00016296"/>
    </source>
</evidence>
<dbReference type="GO" id="GO:0004385">
    <property type="term" value="F:GMP kinase activity"/>
    <property type="evidence" value="ECO:0007669"/>
    <property type="project" value="UniProtKB-UniRule"/>
</dbReference>
<proteinExistence type="inferred from homology"/>
<dbReference type="GO" id="GO:0005829">
    <property type="term" value="C:cytosol"/>
    <property type="evidence" value="ECO:0007669"/>
    <property type="project" value="TreeGrafter"/>
</dbReference>
<evidence type="ECO:0000256" key="10">
    <source>
        <dbReference type="ARBA" id="ARBA00048594"/>
    </source>
</evidence>
<reference evidence="13" key="1">
    <citation type="submission" date="2009-10" db="EMBL/GenBank/DDBJ databases">
        <authorList>
            <person name="Weinstock G."/>
            <person name="Sodergren E."/>
            <person name="Clifton S."/>
            <person name="Fulton L."/>
            <person name="Fulton B."/>
            <person name="Courtney L."/>
            <person name="Fronick C."/>
            <person name="Harrison M."/>
            <person name="Strong C."/>
            <person name="Farmer C."/>
            <person name="Delahaunty K."/>
            <person name="Markovic C."/>
            <person name="Hall O."/>
            <person name="Minx P."/>
            <person name="Tomlinson C."/>
            <person name="Mitreva M."/>
            <person name="Nelson J."/>
            <person name="Hou S."/>
            <person name="Wollam A."/>
            <person name="Pepin K.H."/>
            <person name="Johnson M."/>
            <person name="Bhonagiri V."/>
            <person name="Nash W.E."/>
            <person name="Warren W."/>
            <person name="Chinwalla A."/>
            <person name="Mardis E.R."/>
            <person name="Wilson R.K."/>
        </authorList>
    </citation>
    <scope>NUCLEOTIDE SEQUENCE [LARGE SCALE GENOMIC DNA]</scope>
    <source>
        <strain evidence="13">ATCC 700122</strain>
    </source>
</reference>
<dbReference type="RefSeq" id="WP_006361531.1">
    <property type="nucleotide sequence ID" value="NZ_GG700630.1"/>
</dbReference>
<dbReference type="InterPro" id="IPR020590">
    <property type="entry name" value="Guanylate_kinase_CS"/>
</dbReference>
<comment type="similarity">
    <text evidence="2 11">Belongs to the guanylate kinase family.</text>
</comment>
<dbReference type="PANTHER" id="PTHR23117:SF13">
    <property type="entry name" value="GUANYLATE KINASE"/>
    <property type="match status" value="1"/>
</dbReference>
<evidence type="ECO:0000256" key="3">
    <source>
        <dbReference type="ARBA" id="ARBA00012961"/>
    </source>
</evidence>
<dbReference type="InterPro" id="IPR008144">
    <property type="entry name" value="Guanylate_kin-like_dom"/>
</dbReference>
<keyword evidence="14" id="KW-1185">Reference proteome</keyword>
<organism evidence="13 14">
    <name type="scientific">Slackia exigua (strain ATCC 700122 / DSM 15923 / CIP 105133 / JCM 11022 / KCTC 5966 / S-7)</name>
    <dbReference type="NCBI Taxonomy" id="649764"/>
    <lineage>
        <taxon>Bacteria</taxon>
        <taxon>Bacillati</taxon>
        <taxon>Actinomycetota</taxon>
        <taxon>Coriobacteriia</taxon>
        <taxon>Eggerthellales</taxon>
        <taxon>Eggerthellaceae</taxon>
        <taxon>Slackia</taxon>
    </lineage>
</organism>
<sequence>MRTGNLFVLSGPSGAGKGTLIGLLLKRLEGAWLSVSATTRAPREGEVDGVSYLFVSDDRFDEMVAQDRLLEWAQVHDHRYGTPRDLVERHIAAGDQVFLEIDVQGALQVRSKFPAAHLVFIAPPSMEELERRLRGRGTDSEESIRLRLANAEGEIRLKEEYDECFVNDDVDACLASLIAYVERFSEKKEEDRL</sequence>
<dbReference type="InterPro" id="IPR008145">
    <property type="entry name" value="GK/Ca_channel_bsu"/>
</dbReference>
<evidence type="ECO:0000256" key="5">
    <source>
        <dbReference type="ARBA" id="ARBA00022679"/>
    </source>
</evidence>